<dbReference type="Proteomes" id="UP000245793">
    <property type="component" value="Unassembled WGS sequence"/>
</dbReference>
<evidence type="ECO:0000259" key="7">
    <source>
        <dbReference type="Pfam" id="PF09335"/>
    </source>
</evidence>
<organism evidence="8 9">
    <name type="scientific">Ezakiella coagulans</name>
    <dbReference type="NCBI Taxonomy" id="46507"/>
    <lineage>
        <taxon>Bacteria</taxon>
        <taxon>Bacillati</taxon>
        <taxon>Bacillota</taxon>
        <taxon>Tissierellia</taxon>
        <taxon>Ezakiella</taxon>
    </lineage>
</organism>
<evidence type="ECO:0000313" key="9">
    <source>
        <dbReference type="Proteomes" id="UP000245793"/>
    </source>
</evidence>
<dbReference type="EMBL" id="QEKV01000004">
    <property type="protein sequence ID" value="PVY94503.1"/>
    <property type="molecule type" value="Genomic_DNA"/>
</dbReference>
<comment type="subcellular location">
    <subcellularLocation>
        <location evidence="1 6">Cell membrane</location>
        <topology evidence="1 6">Multi-pass membrane protein</topology>
    </subcellularLocation>
</comment>
<evidence type="ECO:0000256" key="2">
    <source>
        <dbReference type="ARBA" id="ARBA00022475"/>
    </source>
</evidence>
<proteinExistence type="inferred from homology"/>
<sequence>MTDNKKENQESSIEEKRMNYIKIAVIIAIAVASFFVIRNITLEEIKAWVLGHGAWAAVIYVATFVILPIFFFPVPVIVLAGGTIFGLFKGSLYTMIGVLINTPIMYFIGRFLLKDFVHKFVNNHMSAKLRSALESTNQKVLSLVLFIIRLSPIFSYNLVNYISGVTEINFFPYILTTIAGVLPGVIVFINIGENVLNVGSKEFFISLSFLLLLVVISAIISKLFLKNEHEK</sequence>
<dbReference type="GO" id="GO:0005886">
    <property type="term" value="C:plasma membrane"/>
    <property type="evidence" value="ECO:0007669"/>
    <property type="project" value="UniProtKB-SubCell"/>
</dbReference>
<protein>
    <recommendedName>
        <fullName evidence="6">TVP38/TMEM64 family membrane protein</fullName>
    </recommendedName>
</protein>
<feature type="domain" description="VTT" evidence="7">
    <location>
        <begin position="72"/>
        <end position="193"/>
    </location>
</feature>
<dbReference type="PANTHER" id="PTHR12677:SF59">
    <property type="entry name" value="GOLGI APPARATUS MEMBRANE PROTEIN TVP38-RELATED"/>
    <property type="match status" value="1"/>
</dbReference>
<feature type="transmembrane region" description="Helical" evidence="6">
    <location>
        <begin position="140"/>
        <end position="159"/>
    </location>
</feature>
<dbReference type="Pfam" id="PF09335">
    <property type="entry name" value="VTT_dom"/>
    <property type="match status" value="1"/>
</dbReference>
<keyword evidence="2 6" id="KW-1003">Cell membrane</keyword>
<dbReference type="PANTHER" id="PTHR12677">
    <property type="entry name" value="GOLGI APPARATUS MEMBRANE PROTEIN TVP38-RELATED"/>
    <property type="match status" value="1"/>
</dbReference>
<reference evidence="8 9" key="1">
    <citation type="submission" date="2018-04" db="EMBL/GenBank/DDBJ databases">
        <title>Genomic Encyclopedia of Type Strains, Phase IV (KMG-IV): sequencing the most valuable type-strain genomes for metagenomic binning, comparative biology and taxonomic classification.</title>
        <authorList>
            <person name="Goeker M."/>
        </authorList>
    </citation>
    <scope>NUCLEOTIDE SEQUENCE [LARGE SCALE GENOMIC DNA]</scope>
    <source>
        <strain evidence="8 9">DSM 20705</strain>
    </source>
</reference>
<dbReference type="InterPro" id="IPR032816">
    <property type="entry name" value="VTT_dom"/>
</dbReference>
<evidence type="ECO:0000256" key="5">
    <source>
        <dbReference type="ARBA" id="ARBA00023136"/>
    </source>
</evidence>
<gene>
    <name evidence="8" type="ORF">C7381_1044</name>
</gene>
<comment type="similarity">
    <text evidence="6">Belongs to the TVP38/TMEM64 family.</text>
</comment>
<accession>A0A2U1E3H6</accession>
<keyword evidence="9" id="KW-1185">Reference proteome</keyword>
<evidence type="ECO:0000313" key="8">
    <source>
        <dbReference type="EMBL" id="PVY94503.1"/>
    </source>
</evidence>
<feature type="transmembrane region" description="Helical" evidence="6">
    <location>
        <begin position="171"/>
        <end position="191"/>
    </location>
</feature>
<evidence type="ECO:0000256" key="3">
    <source>
        <dbReference type="ARBA" id="ARBA00022692"/>
    </source>
</evidence>
<keyword evidence="3 6" id="KW-0812">Transmembrane</keyword>
<dbReference type="InterPro" id="IPR015414">
    <property type="entry name" value="TMEM64"/>
</dbReference>
<dbReference type="RefSeq" id="WP_116479959.1">
    <property type="nucleotide sequence ID" value="NZ_JBKYKF010000041.1"/>
</dbReference>
<evidence type="ECO:0000256" key="4">
    <source>
        <dbReference type="ARBA" id="ARBA00022989"/>
    </source>
</evidence>
<feature type="transmembrane region" description="Helical" evidence="6">
    <location>
        <begin position="57"/>
        <end position="80"/>
    </location>
</feature>
<comment type="caution">
    <text evidence="8">The sequence shown here is derived from an EMBL/GenBank/DDBJ whole genome shotgun (WGS) entry which is preliminary data.</text>
</comment>
<feature type="transmembrane region" description="Helical" evidence="6">
    <location>
        <begin position="203"/>
        <end position="225"/>
    </location>
</feature>
<evidence type="ECO:0000256" key="1">
    <source>
        <dbReference type="ARBA" id="ARBA00004651"/>
    </source>
</evidence>
<keyword evidence="4 6" id="KW-1133">Transmembrane helix</keyword>
<evidence type="ECO:0000256" key="6">
    <source>
        <dbReference type="RuleBase" id="RU366058"/>
    </source>
</evidence>
<feature type="transmembrane region" description="Helical" evidence="6">
    <location>
        <begin position="92"/>
        <end position="113"/>
    </location>
</feature>
<keyword evidence="5 6" id="KW-0472">Membrane</keyword>
<name>A0A2U1E3H6_9FIRM</name>
<feature type="transmembrane region" description="Helical" evidence="6">
    <location>
        <begin position="20"/>
        <end position="37"/>
    </location>
</feature>
<dbReference type="AlphaFoldDB" id="A0A2U1E3H6"/>